<dbReference type="Proteomes" id="UP000776651">
    <property type="component" value="Unassembled WGS sequence"/>
</dbReference>
<protein>
    <submittedName>
        <fullName evidence="3">Spore coat U domain-containing protein</fullName>
    </submittedName>
</protein>
<feature type="chain" id="PRO_5045876332" evidence="1">
    <location>
        <begin position="25"/>
        <end position="161"/>
    </location>
</feature>
<dbReference type="RefSeq" id="WP_221598151.1">
    <property type="nucleotide sequence ID" value="NZ_JAIGNQ010000003.1"/>
</dbReference>
<dbReference type="PANTHER" id="PTHR37089:SF3">
    <property type="entry name" value="EXPORTED PROTEIN"/>
    <property type="match status" value="1"/>
</dbReference>
<proteinExistence type="predicted"/>
<keyword evidence="4" id="KW-1185">Reference proteome</keyword>
<dbReference type="EMBL" id="JAIGNQ010000003">
    <property type="protein sequence ID" value="MBX7488835.1"/>
    <property type="molecule type" value="Genomic_DNA"/>
</dbReference>
<dbReference type="PANTHER" id="PTHR37089">
    <property type="entry name" value="PROTEIN U-RELATED"/>
    <property type="match status" value="1"/>
</dbReference>
<dbReference type="InterPro" id="IPR007893">
    <property type="entry name" value="Spore_coat_U/FanG"/>
</dbReference>
<feature type="signal peptide" evidence="1">
    <location>
        <begin position="1"/>
        <end position="24"/>
    </location>
</feature>
<evidence type="ECO:0000313" key="3">
    <source>
        <dbReference type="EMBL" id="MBX7488835.1"/>
    </source>
</evidence>
<sequence>MVSFRSGSLLWALGAVCLPAVAHAQATLTPTVEVIDGCTVLTAEMAFDISAGAGAGPVDSTTQIDIECTRLALFRVDMDRGSNANGTQRRMRNGSGDFIPYGIFRNTARTQTWGSGSGNAPLGIAWRRGRGSMTAYGRIASVPANLTPGVYEDIVTVSITF</sequence>
<dbReference type="Pfam" id="PF05229">
    <property type="entry name" value="SCPU"/>
    <property type="match status" value="1"/>
</dbReference>
<reference evidence="3 4" key="1">
    <citation type="submission" date="2021-08" db="EMBL/GenBank/DDBJ databases">
        <title>Comparative Genomics Analysis of the Genus Qipengyuania Reveals Extensive Genetic Diversity and Metabolic Versatility, Including the Description of Fifteen Novel Species.</title>
        <authorList>
            <person name="Liu Y."/>
        </authorList>
    </citation>
    <scope>NUCLEOTIDE SEQUENCE [LARGE SCALE GENOMIC DNA]</scope>
    <source>
        <strain evidence="3 4">GH25</strain>
    </source>
</reference>
<evidence type="ECO:0000256" key="1">
    <source>
        <dbReference type="SAM" id="SignalP"/>
    </source>
</evidence>
<evidence type="ECO:0000259" key="2">
    <source>
        <dbReference type="Pfam" id="PF05229"/>
    </source>
</evidence>
<dbReference type="SMART" id="SM00972">
    <property type="entry name" value="SCPU"/>
    <property type="match status" value="1"/>
</dbReference>
<feature type="domain" description="Spore coat protein U/FanG" evidence="2">
    <location>
        <begin position="26"/>
        <end position="157"/>
    </location>
</feature>
<accession>A0ABS7JFP8</accession>
<keyword evidence="1" id="KW-0732">Signal</keyword>
<gene>
    <name evidence="3" type="ORF">K3177_09945</name>
</gene>
<comment type="caution">
    <text evidence="3">The sequence shown here is derived from an EMBL/GenBank/DDBJ whole genome shotgun (WGS) entry which is preliminary data.</text>
</comment>
<dbReference type="InterPro" id="IPR053167">
    <property type="entry name" value="Spore_coat_component"/>
</dbReference>
<evidence type="ECO:0000313" key="4">
    <source>
        <dbReference type="Proteomes" id="UP000776651"/>
    </source>
</evidence>
<name>A0ABS7JFP8_9SPHN</name>
<organism evidence="3 4">
    <name type="scientific">Qipengyuania pacifica</name>
    <dbReference type="NCBI Taxonomy" id="2860199"/>
    <lineage>
        <taxon>Bacteria</taxon>
        <taxon>Pseudomonadati</taxon>
        <taxon>Pseudomonadota</taxon>
        <taxon>Alphaproteobacteria</taxon>
        <taxon>Sphingomonadales</taxon>
        <taxon>Erythrobacteraceae</taxon>
        <taxon>Qipengyuania</taxon>
    </lineage>
</organism>